<sequence>MKSTVEEVHTIDRLQEMAAQIMNGFDPFFGQGIDVGLEEDENDEESDEENENHEENVEPILVDEGNMINDVEVDMANLEDSNSESNSDSNQ</sequence>
<proteinExistence type="predicted"/>
<protein>
    <submittedName>
        <fullName evidence="1">Uncharacterized protein</fullName>
    </submittedName>
</protein>
<dbReference type="Proteomes" id="UP001055879">
    <property type="component" value="Linkage Group LG11"/>
</dbReference>
<accession>A0ACB8Z441</accession>
<evidence type="ECO:0000313" key="1">
    <source>
        <dbReference type="EMBL" id="KAI3692368.1"/>
    </source>
</evidence>
<name>A0ACB8Z441_ARCLA</name>
<comment type="caution">
    <text evidence="1">The sequence shown here is derived from an EMBL/GenBank/DDBJ whole genome shotgun (WGS) entry which is preliminary data.</text>
</comment>
<gene>
    <name evidence="1" type="ORF">L6452_32182</name>
</gene>
<reference evidence="2" key="1">
    <citation type="journal article" date="2022" name="Mol. Ecol. Resour.">
        <title>The genomes of chicory, endive, great burdock and yacon provide insights into Asteraceae palaeo-polyploidization history and plant inulin production.</title>
        <authorList>
            <person name="Fan W."/>
            <person name="Wang S."/>
            <person name="Wang H."/>
            <person name="Wang A."/>
            <person name="Jiang F."/>
            <person name="Liu H."/>
            <person name="Zhao H."/>
            <person name="Xu D."/>
            <person name="Zhang Y."/>
        </authorList>
    </citation>
    <scope>NUCLEOTIDE SEQUENCE [LARGE SCALE GENOMIC DNA]</scope>
    <source>
        <strain evidence="2">cv. Niubang</strain>
    </source>
</reference>
<keyword evidence="2" id="KW-1185">Reference proteome</keyword>
<evidence type="ECO:0000313" key="2">
    <source>
        <dbReference type="Proteomes" id="UP001055879"/>
    </source>
</evidence>
<reference evidence="1 2" key="2">
    <citation type="journal article" date="2022" name="Mol. Ecol. Resour.">
        <title>The genomes of chicory, endive, great burdock and yacon provide insights into Asteraceae paleo-polyploidization history and plant inulin production.</title>
        <authorList>
            <person name="Fan W."/>
            <person name="Wang S."/>
            <person name="Wang H."/>
            <person name="Wang A."/>
            <person name="Jiang F."/>
            <person name="Liu H."/>
            <person name="Zhao H."/>
            <person name="Xu D."/>
            <person name="Zhang Y."/>
        </authorList>
    </citation>
    <scope>NUCLEOTIDE SEQUENCE [LARGE SCALE GENOMIC DNA]</scope>
    <source>
        <strain evidence="2">cv. Niubang</strain>
    </source>
</reference>
<organism evidence="1 2">
    <name type="scientific">Arctium lappa</name>
    <name type="common">Greater burdock</name>
    <name type="synonym">Lappa major</name>
    <dbReference type="NCBI Taxonomy" id="4217"/>
    <lineage>
        <taxon>Eukaryota</taxon>
        <taxon>Viridiplantae</taxon>
        <taxon>Streptophyta</taxon>
        <taxon>Embryophyta</taxon>
        <taxon>Tracheophyta</taxon>
        <taxon>Spermatophyta</taxon>
        <taxon>Magnoliopsida</taxon>
        <taxon>eudicotyledons</taxon>
        <taxon>Gunneridae</taxon>
        <taxon>Pentapetalae</taxon>
        <taxon>asterids</taxon>
        <taxon>campanulids</taxon>
        <taxon>Asterales</taxon>
        <taxon>Asteraceae</taxon>
        <taxon>Carduoideae</taxon>
        <taxon>Cardueae</taxon>
        <taxon>Arctiinae</taxon>
        <taxon>Arctium</taxon>
    </lineage>
</organism>
<dbReference type="EMBL" id="CM042057">
    <property type="protein sequence ID" value="KAI3692368.1"/>
    <property type="molecule type" value="Genomic_DNA"/>
</dbReference>